<gene>
    <name evidence="1" type="ORF">MRB53_028241</name>
</gene>
<accession>A0ACC2KFG0</accession>
<name>A0ACC2KFG0_PERAE</name>
<sequence length="235" mass="25643">MAVTFRLSLKVTLPQALPLGFEQLLDISDSLATPALADLAKLPQEKIQASPIASPPRNHPKGKGKNRCTASGTSLITRRSRTLEISSSSNTCLSFQETMTPRRRRLIAFLTFLLLKKQGIKEAIADALFQQYENENISLEASNDDDNGISDIDTAVDITEQIGMRCNSRCPLSIMMLRDLNIGATFHKRSACRRKGKSFPTSGGSLSPQTEIVVCGKQSTNTQETISGLVLDMTA</sequence>
<keyword evidence="2" id="KW-1185">Reference proteome</keyword>
<comment type="caution">
    <text evidence="1">The sequence shown here is derived from an EMBL/GenBank/DDBJ whole genome shotgun (WGS) entry which is preliminary data.</text>
</comment>
<dbReference type="Proteomes" id="UP001234297">
    <property type="component" value="Chromosome 9"/>
</dbReference>
<dbReference type="EMBL" id="CM056817">
    <property type="protein sequence ID" value="KAJ8619712.1"/>
    <property type="molecule type" value="Genomic_DNA"/>
</dbReference>
<protein>
    <submittedName>
        <fullName evidence="1">Uncharacterized protein</fullName>
    </submittedName>
</protein>
<evidence type="ECO:0000313" key="1">
    <source>
        <dbReference type="EMBL" id="KAJ8619712.1"/>
    </source>
</evidence>
<proteinExistence type="predicted"/>
<evidence type="ECO:0000313" key="2">
    <source>
        <dbReference type="Proteomes" id="UP001234297"/>
    </source>
</evidence>
<reference evidence="1 2" key="1">
    <citation type="journal article" date="2022" name="Hortic Res">
        <title>A haplotype resolved chromosomal level avocado genome allows analysis of novel avocado genes.</title>
        <authorList>
            <person name="Nath O."/>
            <person name="Fletcher S.J."/>
            <person name="Hayward A."/>
            <person name="Shaw L.M."/>
            <person name="Masouleh A.K."/>
            <person name="Furtado A."/>
            <person name="Henry R.J."/>
            <person name="Mitter N."/>
        </authorList>
    </citation>
    <scope>NUCLEOTIDE SEQUENCE [LARGE SCALE GENOMIC DNA]</scope>
    <source>
        <strain evidence="2">cv. Hass</strain>
    </source>
</reference>
<organism evidence="1 2">
    <name type="scientific">Persea americana</name>
    <name type="common">Avocado</name>
    <dbReference type="NCBI Taxonomy" id="3435"/>
    <lineage>
        <taxon>Eukaryota</taxon>
        <taxon>Viridiplantae</taxon>
        <taxon>Streptophyta</taxon>
        <taxon>Embryophyta</taxon>
        <taxon>Tracheophyta</taxon>
        <taxon>Spermatophyta</taxon>
        <taxon>Magnoliopsida</taxon>
        <taxon>Magnoliidae</taxon>
        <taxon>Laurales</taxon>
        <taxon>Lauraceae</taxon>
        <taxon>Persea</taxon>
    </lineage>
</organism>